<dbReference type="PATRIC" id="fig|2064.6.peg.2778"/>
<dbReference type="GO" id="GO:0009117">
    <property type="term" value="P:nucleotide metabolic process"/>
    <property type="evidence" value="ECO:0007669"/>
    <property type="project" value="TreeGrafter"/>
</dbReference>
<dbReference type="EMBL" id="JXZB01000002">
    <property type="protein sequence ID" value="KIQ64978.1"/>
    <property type="molecule type" value="Genomic_DNA"/>
</dbReference>
<dbReference type="SUPFAM" id="SSF54197">
    <property type="entry name" value="HIT-like"/>
    <property type="match status" value="1"/>
</dbReference>
<dbReference type="Gene3D" id="3.30.428.10">
    <property type="entry name" value="HIT-like"/>
    <property type="match status" value="1"/>
</dbReference>
<dbReference type="AlphaFoldDB" id="A0A0D0Q1X0"/>
<organism evidence="5 6">
    <name type="scientific">Kitasatospora griseola</name>
    <name type="common">Streptomyces griseolosporeus</name>
    <dbReference type="NCBI Taxonomy" id="2064"/>
    <lineage>
        <taxon>Bacteria</taxon>
        <taxon>Bacillati</taxon>
        <taxon>Actinomycetota</taxon>
        <taxon>Actinomycetes</taxon>
        <taxon>Kitasatosporales</taxon>
        <taxon>Streptomycetaceae</taxon>
        <taxon>Kitasatospora</taxon>
    </lineage>
</organism>
<keyword evidence="6" id="KW-1185">Reference proteome</keyword>
<dbReference type="Proteomes" id="UP000032066">
    <property type="component" value="Unassembled WGS sequence"/>
</dbReference>
<evidence type="ECO:0000256" key="3">
    <source>
        <dbReference type="PROSITE-ProRule" id="PRU00464"/>
    </source>
</evidence>
<dbReference type="PANTHER" id="PTHR46648:SF1">
    <property type="entry name" value="ADENOSINE 5'-MONOPHOSPHORAMIDASE HNT1"/>
    <property type="match status" value="1"/>
</dbReference>
<dbReference type="RefSeq" id="WP_043910931.1">
    <property type="nucleotide sequence ID" value="NZ_JXZB01000002.1"/>
</dbReference>
<feature type="short sequence motif" description="Histidine triad motif" evidence="2 3">
    <location>
        <begin position="94"/>
        <end position="98"/>
    </location>
</feature>
<feature type="active site" description="Tele-AMP-histidine intermediate" evidence="1">
    <location>
        <position position="96"/>
    </location>
</feature>
<proteinExistence type="predicted"/>
<dbReference type="PROSITE" id="PS51084">
    <property type="entry name" value="HIT_2"/>
    <property type="match status" value="1"/>
</dbReference>
<evidence type="ECO:0000259" key="4">
    <source>
        <dbReference type="PROSITE" id="PS51084"/>
    </source>
</evidence>
<dbReference type="STRING" id="2064.TR51_12930"/>
<dbReference type="PRINTS" id="PR00332">
    <property type="entry name" value="HISTRIAD"/>
</dbReference>
<evidence type="ECO:0000313" key="6">
    <source>
        <dbReference type="Proteomes" id="UP000032066"/>
    </source>
</evidence>
<gene>
    <name evidence="5" type="ORF">TR51_12930</name>
</gene>
<accession>A0A0D0Q1X0</accession>
<evidence type="ECO:0000313" key="5">
    <source>
        <dbReference type="EMBL" id="KIQ64978.1"/>
    </source>
</evidence>
<dbReference type="InterPro" id="IPR036265">
    <property type="entry name" value="HIT-like_sf"/>
</dbReference>
<dbReference type="GO" id="GO:0016787">
    <property type="term" value="F:hydrolase activity"/>
    <property type="evidence" value="ECO:0007669"/>
    <property type="project" value="UniProtKB-KW"/>
</dbReference>
<comment type="caution">
    <text evidence="5">The sequence shown here is derived from an EMBL/GenBank/DDBJ whole genome shotgun (WGS) entry which is preliminary data.</text>
</comment>
<dbReference type="OrthoDB" id="9784774at2"/>
<reference evidence="5 6" key="1">
    <citation type="submission" date="2015-02" db="EMBL/GenBank/DDBJ databases">
        <title>Draft genome sequence of Kitasatospora griseola MF730-N6, a bafilomycin, terpentecin and satosporin producer.</title>
        <authorList>
            <person name="Arens J.C."/>
            <person name="Haltli B."/>
            <person name="Kerr R.G."/>
        </authorList>
    </citation>
    <scope>NUCLEOTIDE SEQUENCE [LARGE SCALE GENOMIC DNA]</scope>
    <source>
        <strain evidence="5 6">MF730-N6</strain>
    </source>
</reference>
<dbReference type="InterPro" id="IPR001310">
    <property type="entry name" value="Histidine_triad_HIT"/>
</dbReference>
<dbReference type="PANTHER" id="PTHR46648">
    <property type="entry name" value="HIT FAMILY PROTEIN 1"/>
    <property type="match status" value="1"/>
</dbReference>
<evidence type="ECO:0000256" key="2">
    <source>
        <dbReference type="PIRSR" id="PIRSR601310-3"/>
    </source>
</evidence>
<name>A0A0D0Q1X0_KITGR</name>
<dbReference type="Pfam" id="PF01230">
    <property type="entry name" value="HIT"/>
    <property type="match status" value="1"/>
</dbReference>
<feature type="domain" description="HIT" evidence="4">
    <location>
        <begin position="4"/>
        <end position="109"/>
    </location>
</feature>
<dbReference type="InterPro" id="IPR011146">
    <property type="entry name" value="HIT-like"/>
</dbReference>
<protein>
    <submittedName>
        <fullName evidence="5">HIT family hydrolase</fullName>
    </submittedName>
</protein>
<keyword evidence="5" id="KW-0378">Hydrolase</keyword>
<evidence type="ECO:0000256" key="1">
    <source>
        <dbReference type="PIRSR" id="PIRSR601310-1"/>
    </source>
</evidence>
<sequence length="135" mass="14895">MDCLFCRVVAGEVPVETVLADDTVHAFLDHRPLFPGHLLVIPRRHVATLTDLTDPETGPYFTRVRLLTAAVERGTAAAGSFVATNNRISQSVPHLHTHIVPRNPKDGLRGFFWPRTHYRDAAHATDTAALIRAAL</sequence>